<accession>A0ABU7UKI0</accession>
<evidence type="ECO:0000313" key="2">
    <source>
        <dbReference type="Proteomes" id="UP001498469"/>
    </source>
</evidence>
<protein>
    <submittedName>
        <fullName evidence="1">Uncharacterized protein</fullName>
    </submittedName>
</protein>
<dbReference type="Proteomes" id="UP001498469">
    <property type="component" value="Unassembled WGS sequence"/>
</dbReference>
<comment type="caution">
    <text evidence="1">The sequence shown here is derived from an EMBL/GenBank/DDBJ whole genome shotgun (WGS) entry which is preliminary data.</text>
</comment>
<evidence type="ECO:0000313" key="1">
    <source>
        <dbReference type="EMBL" id="MEF2111887.1"/>
    </source>
</evidence>
<dbReference type="RefSeq" id="WP_216249665.1">
    <property type="nucleotide sequence ID" value="NZ_JAZHFS010000004.1"/>
</dbReference>
<dbReference type="EMBL" id="JAZHFS010000004">
    <property type="protein sequence ID" value="MEF2111887.1"/>
    <property type="molecule type" value="Genomic_DNA"/>
</dbReference>
<name>A0ABU7UKI0_9CLOT</name>
<reference evidence="1 2" key="1">
    <citation type="submission" date="2023-11" db="EMBL/GenBank/DDBJ databases">
        <title>Draft genome sequence of a psychrophilic Clostridium strain from permafrost water brine.</title>
        <authorList>
            <person name="Shcherbakova V.A."/>
            <person name="Trubitsyn V.E."/>
            <person name="Zakharyuk A.G."/>
        </authorList>
    </citation>
    <scope>NUCLEOTIDE SEQUENCE [LARGE SCALE GENOMIC DNA]</scope>
    <source>
        <strain evidence="1 2">14F</strain>
    </source>
</reference>
<keyword evidence="2" id="KW-1185">Reference proteome</keyword>
<gene>
    <name evidence="1" type="ORF">SJI18_06130</name>
</gene>
<organism evidence="1 2">
    <name type="scientific">Clostridium frigoriphilum</name>
    <dbReference type="NCBI Taxonomy" id="443253"/>
    <lineage>
        <taxon>Bacteria</taxon>
        <taxon>Bacillati</taxon>
        <taxon>Bacillota</taxon>
        <taxon>Clostridia</taxon>
        <taxon>Eubacteriales</taxon>
        <taxon>Clostridiaceae</taxon>
        <taxon>Clostridium</taxon>
    </lineage>
</organism>
<proteinExistence type="predicted"/>
<sequence>MYKAIKRVVNSNINKIIESQGVKYKFTTLSASKMSVLVNGTIQLADEKDRKLFTDMMNGSQRTRRVELLESYIKDGKVATEIIEGGMGSMGSDGNRT</sequence>